<organism evidence="9 10">
    <name type="scientific">Exophiala oligosperma</name>
    <dbReference type="NCBI Taxonomy" id="215243"/>
    <lineage>
        <taxon>Eukaryota</taxon>
        <taxon>Fungi</taxon>
        <taxon>Dikarya</taxon>
        <taxon>Ascomycota</taxon>
        <taxon>Pezizomycotina</taxon>
        <taxon>Eurotiomycetes</taxon>
        <taxon>Chaetothyriomycetidae</taxon>
        <taxon>Chaetothyriales</taxon>
        <taxon>Herpotrichiellaceae</taxon>
        <taxon>Exophiala</taxon>
    </lineage>
</organism>
<dbReference type="OrthoDB" id="39175at2759"/>
<dbReference type="CDD" id="cd00067">
    <property type="entry name" value="GAL4"/>
    <property type="match status" value="1"/>
</dbReference>
<evidence type="ECO:0000256" key="7">
    <source>
        <dbReference type="SAM" id="MobiDB-lite"/>
    </source>
</evidence>
<dbReference type="Proteomes" id="UP000053342">
    <property type="component" value="Unassembled WGS sequence"/>
</dbReference>
<dbReference type="PANTHER" id="PTHR47171">
    <property type="entry name" value="FARA-RELATED"/>
    <property type="match status" value="1"/>
</dbReference>
<dbReference type="VEuPathDB" id="FungiDB:PV06_06929"/>
<keyword evidence="2" id="KW-0862">Zinc</keyword>
<dbReference type="InterPro" id="IPR052073">
    <property type="entry name" value="Amide_Lactam_Regulators"/>
</dbReference>
<evidence type="ECO:0000256" key="4">
    <source>
        <dbReference type="ARBA" id="ARBA00023125"/>
    </source>
</evidence>
<dbReference type="GO" id="GO:0008270">
    <property type="term" value="F:zinc ion binding"/>
    <property type="evidence" value="ECO:0007669"/>
    <property type="project" value="InterPro"/>
</dbReference>
<dbReference type="GO" id="GO:0000981">
    <property type="term" value="F:DNA-binding transcription factor activity, RNA polymerase II-specific"/>
    <property type="evidence" value="ECO:0007669"/>
    <property type="project" value="InterPro"/>
</dbReference>
<gene>
    <name evidence="9" type="ORF">PV06_06929</name>
</gene>
<dbReference type="GO" id="GO:0006351">
    <property type="term" value="P:DNA-templated transcription"/>
    <property type="evidence" value="ECO:0007669"/>
    <property type="project" value="InterPro"/>
</dbReference>
<dbReference type="SMART" id="SM00066">
    <property type="entry name" value="GAL4"/>
    <property type="match status" value="1"/>
</dbReference>
<reference evidence="9 10" key="1">
    <citation type="submission" date="2015-01" db="EMBL/GenBank/DDBJ databases">
        <title>The Genome Sequence of Exophiala oligosperma CBS72588.</title>
        <authorList>
            <consortium name="The Broad Institute Genomics Platform"/>
            <person name="Cuomo C."/>
            <person name="de Hoog S."/>
            <person name="Gorbushina A."/>
            <person name="Stielow B."/>
            <person name="Teixiera M."/>
            <person name="Abouelleil A."/>
            <person name="Chapman S.B."/>
            <person name="Priest M."/>
            <person name="Young S.K."/>
            <person name="Wortman J."/>
            <person name="Nusbaum C."/>
            <person name="Birren B."/>
        </authorList>
    </citation>
    <scope>NUCLEOTIDE SEQUENCE [LARGE SCALE GENOMIC DNA]</scope>
    <source>
        <strain evidence="9 10">CBS 72588</strain>
    </source>
</reference>
<dbReference type="GO" id="GO:0003677">
    <property type="term" value="F:DNA binding"/>
    <property type="evidence" value="ECO:0007669"/>
    <property type="project" value="UniProtKB-KW"/>
</dbReference>
<dbReference type="SMART" id="SM00906">
    <property type="entry name" value="Fungal_trans"/>
    <property type="match status" value="1"/>
</dbReference>
<evidence type="ECO:0000259" key="8">
    <source>
        <dbReference type="PROSITE" id="PS00463"/>
    </source>
</evidence>
<evidence type="ECO:0000313" key="9">
    <source>
        <dbReference type="EMBL" id="KIW41362.1"/>
    </source>
</evidence>
<sequence>MPRLKPSARERARLVCMHCHSRKVKCDLMTSSDGVCHQCRVYGVLCEPRPRQAPRAAARRNPEHLANHQRLPTPSHVSPISLAGVSDTRQPTDSQPSRRNGDPVTSPEHLSQTGPSARSEVVIGDSSFLTGLWSSADELSGASFSDQVGQRVLEVSGANKLPSSFMLEASIEYYENRASLYLPVLDPGDLSGAEQSSLLLKYGICLVGAVIRQPREPLELSDADQYYTRVKGLLFANHEQNFLTVLKVLCLMLIWNIKGPTGLTLDGTWHWLSVAANLMFQMGLHKDSTYAQKPQSGIARRIAWTIFMVDKMMACAFVRPCLVKPQDFTVSPLSLADYPNTDMKCVINMSLVKLSLILHKTHDLASLTPEALPLESQSILESLQDFIQSLPSQIRLYSPEGRKKYRWEIFEVHILYFVAIINYCHQYERVSLTSTGSFHALVASSCIARLYEEMNCRDDVNHLWAFHNWYVMVASAPLLGSSCETEEERDISRQELDILEITLSILRKKWHGAGVVQNTIMRLRRKDSGDCVPPTSRHSASAVPVHMVHDLFPFPQSLAPRLKMLGQQYTHSAFVLDEVEYQHHLDVDISWVFDEFADSNNPSIFDTNDIFNPEPSMNLELLS</sequence>
<dbReference type="AlphaFoldDB" id="A0A0D2BV80"/>
<dbReference type="PANTHER" id="PTHR47171:SF3">
    <property type="entry name" value="FARA-RELATED"/>
    <property type="match status" value="1"/>
</dbReference>
<dbReference type="InterPro" id="IPR036864">
    <property type="entry name" value="Zn2-C6_fun-type_DNA-bd_sf"/>
</dbReference>
<keyword evidence="3" id="KW-0805">Transcription regulation</keyword>
<dbReference type="PROSITE" id="PS00463">
    <property type="entry name" value="ZN2_CY6_FUNGAL_1"/>
    <property type="match status" value="1"/>
</dbReference>
<accession>A0A0D2BV80</accession>
<dbReference type="Pfam" id="PF00172">
    <property type="entry name" value="Zn_clus"/>
    <property type="match status" value="1"/>
</dbReference>
<protein>
    <recommendedName>
        <fullName evidence="8">Zn(2)-C6 fungal-type domain-containing protein</fullName>
    </recommendedName>
</protein>
<dbReference type="RefSeq" id="XP_016261578.1">
    <property type="nucleotide sequence ID" value="XM_016408098.1"/>
</dbReference>
<dbReference type="InterPro" id="IPR007219">
    <property type="entry name" value="XnlR_reg_dom"/>
</dbReference>
<evidence type="ECO:0000256" key="5">
    <source>
        <dbReference type="ARBA" id="ARBA00023163"/>
    </source>
</evidence>
<name>A0A0D2BV80_9EURO</name>
<dbReference type="HOGENOM" id="CLU_007427_3_1_1"/>
<evidence type="ECO:0000313" key="10">
    <source>
        <dbReference type="Proteomes" id="UP000053342"/>
    </source>
</evidence>
<evidence type="ECO:0000256" key="1">
    <source>
        <dbReference type="ARBA" id="ARBA00022723"/>
    </source>
</evidence>
<keyword evidence="1" id="KW-0479">Metal-binding</keyword>
<dbReference type="Gene3D" id="4.10.240.10">
    <property type="entry name" value="Zn(2)-C6 fungal-type DNA-binding domain"/>
    <property type="match status" value="1"/>
</dbReference>
<proteinExistence type="predicted"/>
<keyword evidence="4" id="KW-0238">DNA-binding</keyword>
<dbReference type="SUPFAM" id="SSF57701">
    <property type="entry name" value="Zn2/Cys6 DNA-binding domain"/>
    <property type="match status" value="1"/>
</dbReference>
<keyword evidence="6" id="KW-0539">Nucleus</keyword>
<feature type="domain" description="Zn(2)-C6 fungal-type" evidence="8">
    <location>
        <begin position="15"/>
        <end position="46"/>
    </location>
</feature>
<dbReference type="Pfam" id="PF04082">
    <property type="entry name" value="Fungal_trans"/>
    <property type="match status" value="1"/>
</dbReference>
<feature type="region of interest" description="Disordered" evidence="7">
    <location>
        <begin position="53"/>
        <end position="119"/>
    </location>
</feature>
<dbReference type="CDD" id="cd12148">
    <property type="entry name" value="fungal_TF_MHR"/>
    <property type="match status" value="1"/>
</dbReference>
<keyword evidence="10" id="KW-1185">Reference proteome</keyword>
<feature type="compositionally biased region" description="Polar residues" evidence="7">
    <location>
        <begin position="87"/>
        <end position="98"/>
    </location>
</feature>
<evidence type="ECO:0000256" key="3">
    <source>
        <dbReference type="ARBA" id="ARBA00023015"/>
    </source>
</evidence>
<dbReference type="GeneID" id="27359003"/>
<dbReference type="EMBL" id="KN847337">
    <property type="protein sequence ID" value="KIW41362.1"/>
    <property type="molecule type" value="Genomic_DNA"/>
</dbReference>
<keyword evidence="5" id="KW-0804">Transcription</keyword>
<evidence type="ECO:0000256" key="2">
    <source>
        <dbReference type="ARBA" id="ARBA00022833"/>
    </source>
</evidence>
<evidence type="ECO:0000256" key="6">
    <source>
        <dbReference type="ARBA" id="ARBA00023242"/>
    </source>
</evidence>
<dbReference type="InterPro" id="IPR001138">
    <property type="entry name" value="Zn2Cys6_DnaBD"/>
</dbReference>